<dbReference type="RefSeq" id="WP_104985659.1">
    <property type="nucleotide sequence ID" value="NZ_CP012673.1"/>
</dbReference>
<accession>A0A2L0F7Y8</accession>
<reference evidence="2 3" key="1">
    <citation type="submission" date="2015-09" db="EMBL/GenBank/DDBJ databases">
        <title>Sorangium comparison.</title>
        <authorList>
            <person name="Zaburannyi N."/>
            <person name="Bunk B."/>
            <person name="Overmann J."/>
            <person name="Mueller R."/>
        </authorList>
    </citation>
    <scope>NUCLEOTIDE SEQUENCE [LARGE SCALE GENOMIC DNA]</scope>
    <source>
        <strain evidence="2 3">So ce26</strain>
    </source>
</reference>
<name>A0A2L0F7Y8_SORCE</name>
<dbReference type="Proteomes" id="UP000238348">
    <property type="component" value="Chromosome"/>
</dbReference>
<dbReference type="EMBL" id="CP012673">
    <property type="protein sequence ID" value="AUX47680.1"/>
    <property type="molecule type" value="Genomic_DNA"/>
</dbReference>
<protein>
    <submittedName>
        <fullName evidence="2">Uncharacterized protein</fullName>
    </submittedName>
</protein>
<feature type="compositionally biased region" description="Gly residues" evidence="1">
    <location>
        <begin position="304"/>
        <end position="318"/>
    </location>
</feature>
<feature type="region of interest" description="Disordered" evidence="1">
    <location>
        <begin position="290"/>
        <end position="339"/>
    </location>
</feature>
<evidence type="ECO:0000313" key="3">
    <source>
        <dbReference type="Proteomes" id="UP000238348"/>
    </source>
</evidence>
<sequence>MATSKKTSRRQDLASVFVPGTDPLAFAPPAVTTLAAQLAGFTAEPQGYDPKVAEELVAAYRPRLTAITPDRLEVPRIDIEPVCRALLAVHALTQSPPLLALYKGAAAHGEFNLENLDHLKAVALILLHAYRLADAAGAFGGGAKLPAALDKESAEVESRVQKVCEHFFAGDPELGPVLRRLSAGTGYLDRAYDLLGYADIYQAKHDIVSKDPVHYRATDLPEARRLASQILTVLGAALSPRAREAYDLLQRAWTLAKPLYVEVQELGLRFLRYDPQRDARFPSLYVVGRAGQGRKRTKKEPAAPGGGDVMPGTGGGVAPGTNGVAAPVTEGGPATPLPA</sequence>
<gene>
    <name evidence="2" type="ORF">SOCE26_092040</name>
</gene>
<evidence type="ECO:0000313" key="2">
    <source>
        <dbReference type="EMBL" id="AUX47680.1"/>
    </source>
</evidence>
<organism evidence="2 3">
    <name type="scientific">Sorangium cellulosum</name>
    <name type="common">Polyangium cellulosum</name>
    <dbReference type="NCBI Taxonomy" id="56"/>
    <lineage>
        <taxon>Bacteria</taxon>
        <taxon>Pseudomonadati</taxon>
        <taxon>Myxococcota</taxon>
        <taxon>Polyangia</taxon>
        <taxon>Polyangiales</taxon>
        <taxon>Polyangiaceae</taxon>
        <taxon>Sorangium</taxon>
    </lineage>
</organism>
<feature type="compositionally biased region" description="Low complexity" evidence="1">
    <location>
        <begin position="319"/>
        <end position="328"/>
    </location>
</feature>
<dbReference type="OrthoDB" id="5511312at2"/>
<evidence type="ECO:0000256" key="1">
    <source>
        <dbReference type="SAM" id="MobiDB-lite"/>
    </source>
</evidence>
<dbReference type="AlphaFoldDB" id="A0A2L0F7Y8"/>
<proteinExistence type="predicted"/>